<feature type="compositionally biased region" description="Basic and acidic residues" evidence="10">
    <location>
        <begin position="1046"/>
        <end position="1055"/>
    </location>
</feature>
<comment type="similarity">
    <text evidence="1">Belongs to the patched family.</text>
</comment>
<feature type="transmembrane region" description="Helical" evidence="11">
    <location>
        <begin position="373"/>
        <end position="393"/>
    </location>
</feature>
<feature type="transmembrane region" description="Helical" evidence="11">
    <location>
        <begin position="851"/>
        <end position="870"/>
    </location>
</feature>
<dbReference type="InterPro" id="IPR003392">
    <property type="entry name" value="PTHD_SSD"/>
</dbReference>
<accession>A0AA40LTW8</accession>
<evidence type="ECO:0000256" key="7">
    <source>
        <dbReference type="ARBA" id="ARBA00057027"/>
    </source>
</evidence>
<evidence type="ECO:0000313" key="14">
    <source>
        <dbReference type="Proteomes" id="UP001177744"/>
    </source>
</evidence>
<evidence type="ECO:0000313" key="13">
    <source>
        <dbReference type="EMBL" id="KAK1345720.1"/>
    </source>
</evidence>
<dbReference type="GO" id="GO:0016020">
    <property type="term" value="C:membrane"/>
    <property type="evidence" value="ECO:0007669"/>
    <property type="project" value="InterPro"/>
</dbReference>
<dbReference type="Pfam" id="PF02460">
    <property type="entry name" value="Patched"/>
    <property type="match status" value="1"/>
</dbReference>
<feature type="region of interest" description="Disordered" evidence="10">
    <location>
        <begin position="979"/>
        <end position="1184"/>
    </location>
</feature>
<evidence type="ECO:0000256" key="6">
    <source>
        <dbReference type="ARBA" id="ARBA00023180"/>
    </source>
</evidence>
<gene>
    <name evidence="13" type="ORF">QTO34_008184</name>
</gene>
<evidence type="ECO:0000259" key="12">
    <source>
        <dbReference type="PROSITE" id="PS50156"/>
    </source>
</evidence>
<keyword evidence="14" id="KW-1185">Reference proteome</keyword>
<keyword evidence="5 11" id="KW-0472">Membrane</keyword>
<organism evidence="13 14">
    <name type="scientific">Cnephaeus nilssonii</name>
    <name type="common">Northern bat</name>
    <name type="synonym">Eptesicus nilssonii</name>
    <dbReference type="NCBI Taxonomy" id="3371016"/>
    <lineage>
        <taxon>Eukaryota</taxon>
        <taxon>Metazoa</taxon>
        <taxon>Chordata</taxon>
        <taxon>Craniata</taxon>
        <taxon>Vertebrata</taxon>
        <taxon>Euteleostomi</taxon>
        <taxon>Mammalia</taxon>
        <taxon>Eutheria</taxon>
        <taxon>Laurasiatheria</taxon>
        <taxon>Chiroptera</taxon>
        <taxon>Yangochiroptera</taxon>
        <taxon>Vespertilionidae</taxon>
        <taxon>Cnephaeus</taxon>
    </lineage>
</organism>
<dbReference type="FunFam" id="1.20.1640.10:FF:000013">
    <property type="entry name" value="PaTched Related family"/>
    <property type="match status" value="1"/>
</dbReference>
<feature type="transmembrane region" description="Helical" evidence="11">
    <location>
        <begin position="793"/>
        <end position="812"/>
    </location>
</feature>
<feature type="transmembrane region" description="Helical" evidence="11">
    <location>
        <begin position="476"/>
        <end position="495"/>
    </location>
</feature>
<evidence type="ECO:0000256" key="8">
    <source>
        <dbReference type="ARBA" id="ARBA00060429"/>
    </source>
</evidence>
<reference evidence="13" key="1">
    <citation type="submission" date="2023-06" db="EMBL/GenBank/DDBJ databases">
        <title>Reference genome for the Northern bat (Eptesicus nilssonii), a most northern bat species.</title>
        <authorList>
            <person name="Laine V.N."/>
            <person name="Pulliainen A.T."/>
            <person name="Lilley T.M."/>
        </authorList>
    </citation>
    <scope>NUCLEOTIDE SEQUENCE</scope>
    <source>
        <strain evidence="13">BLF_Eptnil</strain>
        <tissue evidence="13">Kidney</tissue>
    </source>
</reference>
<dbReference type="GO" id="GO:0097225">
    <property type="term" value="C:sperm midpiece"/>
    <property type="evidence" value="ECO:0007669"/>
    <property type="project" value="UniProtKB-ARBA"/>
</dbReference>
<evidence type="ECO:0000256" key="5">
    <source>
        <dbReference type="ARBA" id="ARBA00023136"/>
    </source>
</evidence>
<evidence type="ECO:0000256" key="11">
    <source>
        <dbReference type="SAM" id="Phobius"/>
    </source>
</evidence>
<evidence type="ECO:0000256" key="2">
    <source>
        <dbReference type="ARBA" id="ARBA00022475"/>
    </source>
</evidence>
<dbReference type="PANTHER" id="PTHR10796">
    <property type="entry name" value="PATCHED-RELATED"/>
    <property type="match status" value="1"/>
</dbReference>
<dbReference type="Proteomes" id="UP001177744">
    <property type="component" value="Unassembled WGS sequence"/>
</dbReference>
<dbReference type="SUPFAM" id="SSF82866">
    <property type="entry name" value="Multidrug efflux transporter AcrB transmembrane domain"/>
    <property type="match status" value="2"/>
</dbReference>
<comment type="subcellular location">
    <subcellularLocation>
        <location evidence="8">Cell projection</location>
        <location evidence="8">Cilium</location>
        <location evidence="8">Flagellum membrane</location>
        <topology evidence="8">Multi-pass membrane protein</topology>
    </subcellularLocation>
</comment>
<evidence type="ECO:0000256" key="4">
    <source>
        <dbReference type="ARBA" id="ARBA00022989"/>
    </source>
</evidence>
<feature type="domain" description="SSD" evidence="12">
    <location>
        <begin position="373"/>
        <end position="530"/>
    </location>
</feature>
<evidence type="ECO:0000256" key="3">
    <source>
        <dbReference type="ARBA" id="ARBA00022692"/>
    </source>
</evidence>
<feature type="compositionally biased region" description="Polar residues" evidence="10">
    <location>
        <begin position="80"/>
        <end position="92"/>
    </location>
</feature>
<feature type="compositionally biased region" description="Basic and acidic residues" evidence="10">
    <location>
        <begin position="1065"/>
        <end position="1078"/>
    </location>
</feature>
<comment type="function">
    <text evidence="7">May play a role in sperm development or sperm function. However, does not appear to have an essential role in spermatogenesis or male fertility.</text>
</comment>
<sequence>MEMSLNTSEGGPDMEPEPTGKQQPESGMKPSGPGPDLDEGADLQAAPLPAQKPELLLDQKPELGLASGQQAEPPGAAELQKSSSMRWDSPQRLSSTEVAQKHCCQTNCLEAPLSRAFRWLGWEVGSHPWVFLLVPILLTATLSTGFIYLAKDEEEDPEEQYTPIRSPAKAERRFVQQHFTTDDSFHFSVFRMASEIFFASILVVSHSASLLEQEILSEISKLDSAVQALNVTQEDGTQILFSQACAKNQGICVPSNPLLFAWQVNKKLDFKSITFPIYTLNGQPVSLAGTLGGTVLGNPMGANRLLLEAKAMRLQYYLKSQEKENSEHSRRWLLHFLDEFSNIEESLALKMIRVVYFTSLSRQLEFESTSKTVIPLFYVAYFLIILFSIISCYRCDCVRNKMCVAVFGVISTAFAVLSGFGLMLYIGVPFVTIIKNAPFLVLGVGVDDMFVMISGWQKTKLMNSIKHRMSRTYSKVAVSITITTVTNILAFYTGIMTSFRSIQYFCIYTGTTLFFCYLYNITCFGAVMALDGKREVACLRWLKKPDAANEKCSSLKRCCCLPFDSLPDEQEADIHPMNLFFRDYFGPFLTNNKTKFFVVLLYLLYLISSIWGCFKVQEGLDLRNLASDDSYITPYFDVEEDYFPRYGPKVMVIVTETFDYWDKDARQKLEQCLADFEKNGYVEKTLTEFWLREYVKYMKDKKQDINNKNTFMNSISSFFVDFPHFKFDVNISSSHEIISSRAFIQTMDISTSTHKKKMLIQFRNLAKNCEIPLMVYNPAFIYFDQYTAIIENTVRNVIVASAAMFVVSLLLIPHPLCSLWVTFAIGSVIVGVTGFMAFWHVNLDSISMINLVICIGFSFDFSAHISYAFVSSSKPSVNQKTIEALYMLGYPVLQSAVSTIIGVSVLSAAKAYIFRTFFKIMFLVMIQGSSSFHSGDRAILKGKVDVIGSLKIPGIYNYSTQQTAANPRTPVPKWHEHADSEELCTPSWKGSNHQMANEEPQGTRVGHSSGAGLETGERAERPNSWSLPLARRLQPPDGELGTGKTGMDKFSKDIESSDDEFYFENEEKSEKCNSDESLGRAVGPNVKSPPTRGTSKLHKTLDTAGPTPMGKIQTQLAPHLSSPTARRGVQPQVPWPGARWGAQPQVPSQAPQGGERSLRSPGPVLGQRAWPKVPRPSTRASSMA</sequence>
<comment type="caution">
    <text evidence="13">The sequence shown here is derived from an EMBL/GenBank/DDBJ whole genome shotgun (WGS) entry which is preliminary data.</text>
</comment>
<keyword evidence="4 11" id="KW-1133">Transmembrane helix</keyword>
<dbReference type="InterPro" id="IPR000731">
    <property type="entry name" value="SSD"/>
</dbReference>
<dbReference type="InterPro" id="IPR051697">
    <property type="entry name" value="Patched_domain-protein"/>
</dbReference>
<dbReference type="Gene3D" id="1.20.1640.10">
    <property type="entry name" value="Multidrug efflux transporter AcrB transmembrane domain"/>
    <property type="match status" value="2"/>
</dbReference>
<feature type="transmembrane region" description="Helical" evidence="11">
    <location>
        <begin position="437"/>
        <end position="456"/>
    </location>
</feature>
<feature type="region of interest" description="Disordered" evidence="10">
    <location>
        <begin position="1"/>
        <end position="92"/>
    </location>
</feature>
<evidence type="ECO:0000256" key="1">
    <source>
        <dbReference type="ARBA" id="ARBA00005585"/>
    </source>
</evidence>
<dbReference type="AlphaFoldDB" id="A0AA40LTW8"/>
<feature type="transmembrane region" description="Helical" evidence="11">
    <location>
        <begin position="890"/>
        <end position="913"/>
    </location>
</feature>
<feature type="transmembrane region" description="Helical" evidence="11">
    <location>
        <begin position="818"/>
        <end position="839"/>
    </location>
</feature>
<dbReference type="PANTHER" id="PTHR10796:SF60">
    <property type="entry name" value="PATCHED DOMAIN-CONTAINING PROTEIN 3"/>
    <property type="match status" value="1"/>
</dbReference>
<protein>
    <recommendedName>
        <fullName evidence="9">Patched domain-containing protein 3</fullName>
    </recommendedName>
</protein>
<evidence type="ECO:0000256" key="10">
    <source>
        <dbReference type="SAM" id="MobiDB-lite"/>
    </source>
</evidence>
<evidence type="ECO:0000256" key="9">
    <source>
        <dbReference type="ARBA" id="ARBA00074262"/>
    </source>
</evidence>
<proteinExistence type="inferred from homology"/>
<dbReference type="PROSITE" id="PS50156">
    <property type="entry name" value="SSD"/>
    <property type="match status" value="1"/>
</dbReference>
<keyword evidence="6" id="KW-0325">Glycoprotein</keyword>
<feature type="transmembrane region" description="Helical" evidence="11">
    <location>
        <begin position="405"/>
        <end position="431"/>
    </location>
</feature>
<keyword evidence="2" id="KW-1003">Cell membrane</keyword>
<name>A0AA40LTW8_CNENI</name>
<feature type="compositionally biased region" description="Polar residues" evidence="10">
    <location>
        <begin position="1112"/>
        <end position="1124"/>
    </location>
</feature>
<dbReference type="EMBL" id="JAULJE010000002">
    <property type="protein sequence ID" value="KAK1345720.1"/>
    <property type="molecule type" value="Genomic_DNA"/>
</dbReference>
<keyword evidence="3 11" id="KW-0812">Transmembrane</keyword>